<reference evidence="2 3" key="1">
    <citation type="submission" date="2020-07" db="EMBL/GenBank/DDBJ databases">
        <title>Organ Donor 1.</title>
        <authorList>
            <person name="Marsh A.J."/>
            <person name="Azcarate-Peril M.A."/>
        </authorList>
    </citation>
    <scope>NUCLEOTIDE SEQUENCE [LARGE SCALE GENOMIC DNA]</scope>
    <source>
        <strain evidence="2 3">AMC0717</strain>
    </source>
</reference>
<feature type="transmembrane region" description="Helical" evidence="1">
    <location>
        <begin position="39"/>
        <end position="57"/>
    </location>
</feature>
<feature type="transmembrane region" description="Helical" evidence="1">
    <location>
        <begin position="149"/>
        <end position="172"/>
    </location>
</feature>
<accession>A0A853JQD2</accession>
<evidence type="ECO:0000256" key="1">
    <source>
        <dbReference type="SAM" id="Phobius"/>
    </source>
</evidence>
<organism evidence="2 3">
    <name type="scientific">Eubacterium callanderi</name>
    <dbReference type="NCBI Taxonomy" id="53442"/>
    <lineage>
        <taxon>Bacteria</taxon>
        <taxon>Bacillati</taxon>
        <taxon>Bacillota</taxon>
        <taxon>Clostridia</taxon>
        <taxon>Eubacteriales</taxon>
        <taxon>Eubacteriaceae</taxon>
        <taxon>Eubacterium</taxon>
    </lineage>
</organism>
<dbReference type="AlphaFoldDB" id="A0A853JQD2"/>
<dbReference type="Proteomes" id="UP000586254">
    <property type="component" value="Unassembled WGS sequence"/>
</dbReference>
<name>A0A853JQD2_9FIRM</name>
<keyword evidence="1" id="KW-0472">Membrane</keyword>
<keyword evidence="1" id="KW-1133">Transmembrane helix</keyword>
<dbReference type="RefSeq" id="WP_180493621.1">
    <property type="nucleotide sequence ID" value="NZ_JACCKS010000014.1"/>
</dbReference>
<feature type="transmembrane region" description="Helical" evidence="1">
    <location>
        <begin position="82"/>
        <end position="108"/>
    </location>
</feature>
<dbReference type="Pfam" id="PF13346">
    <property type="entry name" value="ABC2_membrane_5"/>
    <property type="match status" value="1"/>
</dbReference>
<keyword evidence="1" id="KW-0812">Transmembrane</keyword>
<sequence length="208" mass="23371">MKGLLVKDSHLMAKSGLGTYVFITVFVAFVLAMRGTKNQIWLPLIFVMFLVNGNLLYDRNSGWEKSSVVMPVSRKNIVQRKYLLFALTGMIGLFYGVVLTLTVCAVFRYPLLGREIVGNILSDTVLMLCAGAVDLPICLLSMKYAGKKLLFVLLFVTVAAVCLLILMAPIWLNWFDPVFYFAILSLFAGGAYFVSYNTVCRRYEKMDL</sequence>
<evidence type="ECO:0000313" key="3">
    <source>
        <dbReference type="Proteomes" id="UP000586254"/>
    </source>
</evidence>
<dbReference type="EMBL" id="JACCKS010000014">
    <property type="protein sequence ID" value="NZA38935.1"/>
    <property type="molecule type" value="Genomic_DNA"/>
</dbReference>
<feature type="transmembrane region" description="Helical" evidence="1">
    <location>
        <begin position="120"/>
        <end position="142"/>
    </location>
</feature>
<proteinExistence type="predicted"/>
<feature type="transmembrane region" description="Helical" evidence="1">
    <location>
        <begin position="178"/>
        <end position="199"/>
    </location>
</feature>
<evidence type="ECO:0000313" key="2">
    <source>
        <dbReference type="EMBL" id="NZA38935.1"/>
    </source>
</evidence>
<protein>
    <submittedName>
        <fullName evidence="2">ABC-2 transporter permease</fullName>
    </submittedName>
</protein>
<feature type="transmembrane region" description="Helical" evidence="1">
    <location>
        <begin position="12"/>
        <end position="33"/>
    </location>
</feature>
<gene>
    <name evidence="2" type="ORF">H0N91_12555</name>
</gene>
<dbReference type="InterPro" id="IPR025699">
    <property type="entry name" value="ABC2_memb-like"/>
</dbReference>
<comment type="caution">
    <text evidence="2">The sequence shown here is derived from an EMBL/GenBank/DDBJ whole genome shotgun (WGS) entry which is preliminary data.</text>
</comment>